<protein>
    <submittedName>
        <fullName evidence="6">ABC transporter substrate-binding protein</fullName>
    </submittedName>
</protein>
<dbReference type="OrthoDB" id="9803988at2"/>
<comment type="subcellular location">
    <subcellularLocation>
        <location evidence="1">Periplasm</location>
    </subcellularLocation>
</comment>
<dbReference type="PIRSF" id="PIRSF002741">
    <property type="entry name" value="MppA"/>
    <property type="match status" value="1"/>
</dbReference>
<gene>
    <name evidence="6" type="ORF">RC74_16730</name>
</gene>
<evidence type="ECO:0000259" key="5">
    <source>
        <dbReference type="Pfam" id="PF00496"/>
    </source>
</evidence>
<dbReference type="STRING" id="1579316.RC74_16730"/>
<dbReference type="EMBL" id="CP014327">
    <property type="protein sequence ID" value="AML52690.1"/>
    <property type="molecule type" value="Genomic_DNA"/>
</dbReference>
<dbReference type="PANTHER" id="PTHR30290">
    <property type="entry name" value="PERIPLASMIC BINDING COMPONENT OF ABC TRANSPORTER"/>
    <property type="match status" value="1"/>
</dbReference>
<dbReference type="Proteomes" id="UP000070371">
    <property type="component" value="Chromosome"/>
</dbReference>
<feature type="chain" id="PRO_5007443687" evidence="4">
    <location>
        <begin position="28"/>
        <end position="606"/>
    </location>
</feature>
<proteinExistence type="inferred from homology"/>
<dbReference type="GO" id="GO:0030288">
    <property type="term" value="C:outer membrane-bounded periplasmic space"/>
    <property type="evidence" value="ECO:0007669"/>
    <property type="project" value="TreeGrafter"/>
</dbReference>
<evidence type="ECO:0000256" key="4">
    <source>
        <dbReference type="SAM" id="SignalP"/>
    </source>
</evidence>
<dbReference type="GO" id="GO:1904680">
    <property type="term" value="F:peptide transmembrane transporter activity"/>
    <property type="evidence" value="ECO:0007669"/>
    <property type="project" value="TreeGrafter"/>
</dbReference>
<dbReference type="AlphaFoldDB" id="A0A126V326"/>
<dbReference type="GO" id="GO:0043190">
    <property type="term" value="C:ATP-binding cassette (ABC) transporter complex"/>
    <property type="evidence" value="ECO:0007669"/>
    <property type="project" value="InterPro"/>
</dbReference>
<dbReference type="PANTHER" id="PTHR30290:SF64">
    <property type="entry name" value="ABC TRANSPORTER PERIPLASMIC BINDING PROTEIN"/>
    <property type="match status" value="1"/>
</dbReference>
<evidence type="ECO:0000313" key="6">
    <source>
        <dbReference type="EMBL" id="AML52690.1"/>
    </source>
</evidence>
<sequence length="606" mass="67971">MKPDIFQITRQSICALGIVLAAGVAHAEPKHGLSMYGEPALPHDFVSLPYVNPDAPKGGRIVLGESGSFTSLNPHMQKSQVPWMLRFYGYESLMGRSYDEPFTLYGLLAESVETSPDRDWVEFTLRPEAKFADGTPVTVEDVIWSYETLGTIGHPRYLGAWSKVDKIEATGERTVRLTFNIDDRELALIMGMRPILKKAQWDGQEFNQGGFDIIPITTAPYQIGDFDAGKYVTLVRNPDYWGKDLPFMKGKANLDEIRMEFYLDGSVMFEAFKAGLLTSFREGNSAKWDTQYGFDAVTRGDITKSEIPHQRPTGIEGFVMNTRNPLFEDWRVREALISLYNFEAINDTITGGALPRITSYFSNSPLGMLAGPAEGRVAELLAPFADTLKPGTLEGYTLPVSDGTLTNRKGIRRAVALFKEAGWEIKDHVMQNAEGTPFAFEILVNTGADENLRMGNMFVESLVPLGIDATLTRIDSPQLKERTQVYDFEMAYYQVGLSLSPGNEQMLYWGHEGIENPGTRNWMGMNEPAAEAMIDVMLTAESQDEFQAAVRALDRVLISGRYVIPFAYSNIARIAHDSSLKYPEHVPIYGDWIMYHPDVWWSEETK</sequence>
<dbReference type="RefSeq" id="WP_039003587.1">
    <property type="nucleotide sequence ID" value="NZ_CP014327.1"/>
</dbReference>
<dbReference type="Pfam" id="PF00496">
    <property type="entry name" value="SBP_bac_5"/>
    <property type="match status" value="1"/>
</dbReference>
<organism evidence="6 7">
    <name type="scientific">Falsihalocynthiibacter arcticus</name>
    <dbReference type="NCBI Taxonomy" id="1579316"/>
    <lineage>
        <taxon>Bacteria</taxon>
        <taxon>Pseudomonadati</taxon>
        <taxon>Pseudomonadota</taxon>
        <taxon>Alphaproteobacteria</taxon>
        <taxon>Rhodobacterales</taxon>
        <taxon>Roseobacteraceae</taxon>
        <taxon>Falsihalocynthiibacter</taxon>
    </lineage>
</organism>
<name>A0A126V326_9RHOB</name>
<dbReference type="Gene3D" id="3.10.105.10">
    <property type="entry name" value="Dipeptide-binding Protein, Domain 3"/>
    <property type="match status" value="1"/>
</dbReference>
<dbReference type="CDD" id="cd08497">
    <property type="entry name" value="MbnE-like"/>
    <property type="match status" value="1"/>
</dbReference>
<evidence type="ECO:0000313" key="7">
    <source>
        <dbReference type="Proteomes" id="UP000070371"/>
    </source>
</evidence>
<dbReference type="KEGG" id="hat:RC74_16730"/>
<evidence type="ECO:0000256" key="2">
    <source>
        <dbReference type="ARBA" id="ARBA00005695"/>
    </source>
</evidence>
<feature type="domain" description="Solute-binding protein family 5" evidence="5">
    <location>
        <begin position="104"/>
        <end position="513"/>
    </location>
</feature>
<dbReference type="GO" id="GO:0015833">
    <property type="term" value="P:peptide transport"/>
    <property type="evidence" value="ECO:0007669"/>
    <property type="project" value="TreeGrafter"/>
</dbReference>
<comment type="similarity">
    <text evidence="2">Belongs to the bacterial solute-binding protein 5 family.</text>
</comment>
<dbReference type="InterPro" id="IPR000914">
    <property type="entry name" value="SBP_5_dom"/>
</dbReference>
<evidence type="ECO:0000256" key="3">
    <source>
        <dbReference type="ARBA" id="ARBA00022729"/>
    </source>
</evidence>
<dbReference type="SUPFAM" id="SSF53850">
    <property type="entry name" value="Periplasmic binding protein-like II"/>
    <property type="match status" value="1"/>
</dbReference>
<dbReference type="InterPro" id="IPR030678">
    <property type="entry name" value="Peptide/Ni-bd"/>
</dbReference>
<feature type="signal peptide" evidence="4">
    <location>
        <begin position="1"/>
        <end position="27"/>
    </location>
</feature>
<dbReference type="GO" id="GO:0042884">
    <property type="term" value="P:microcin transport"/>
    <property type="evidence" value="ECO:0007669"/>
    <property type="project" value="TreeGrafter"/>
</dbReference>
<dbReference type="InterPro" id="IPR039424">
    <property type="entry name" value="SBP_5"/>
</dbReference>
<accession>A0A126V326</accession>
<evidence type="ECO:0000256" key="1">
    <source>
        <dbReference type="ARBA" id="ARBA00004418"/>
    </source>
</evidence>
<keyword evidence="3 4" id="KW-0732">Signal</keyword>
<keyword evidence="7" id="KW-1185">Reference proteome</keyword>
<reference evidence="6 7" key="1">
    <citation type="submission" date="2016-02" db="EMBL/GenBank/DDBJ databases">
        <title>Complete genome sequence of Halocynthiibacter arcticus PAMC 20958t from arctic marine sediment.</title>
        <authorList>
            <person name="Lee Y.M."/>
            <person name="Baek K."/>
            <person name="Lee H.K."/>
            <person name="Shin S.C."/>
        </authorList>
    </citation>
    <scope>NUCLEOTIDE SEQUENCE [LARGE SCALE GENOMIC DNA]</scope>
    <source>
        <strain evidence="6">PAMC 20958</strain>
    </source>
</reference>
<dbReference type="Gene3D" id="3.40.190.10">
    <property type="entry name" value="Periplasmic binding protein-like II"/>
    <property type="match status" value="1"/>
</dbReference>